<sequence length="117" mass="12529">MVALVQVAIRNGSGINGGILGVEIEFGMVWWFVYAGISYFLVLFAGIMSVVCLCQSYVVIDFGSHDLGLIEPEILQCSGTPCEKRTGDCNGGGNGIFHSLMLFAAKPAVNYFLASIK</sequence>
<keyword evidence="3" id="KW-1185">Reference proteome</keyword>
<dbReference type="EMBL" id="JBFOLJ010000008">
    <property type="protein sequence ID" value="KAL2516106.1"/>
    <property type="molecule type" value="Genomic_DNA"/>
</dbReference>
<dbReference type="AlphaFoldDB" id="A0ABD1TTQ2"/>
<comment type="caution">
    <text evidence="2">The sequence shown here is derived from an EMBL/GenBank/DDBJ whole genome shotgun (WGS) entry which is preliminary data.</text>
</comment>
<evidence type="ECO:0000313" key="2">
    <source>
        <dbReference type="EMBL" id="KAL2516106.1"/>
    </source>
</evidence>
<dbReference type="Proteomes" id="UP001604277">
    <property type="component" value="Unassembled WGS sequence"/>
</dbReference>
<proteinExistence type="predicted"/>
<accession>A0ABD1TTQ2</accession>
<name>A0ABD1TTQ2_9LAMI</name>
<organism evidence="2 3">
    <name type="scientific">Forsythia ovata</name>
    <dbReference type="NCBI Taxonomy" id="205694"/>
    <lineage>
        <taxon>Eukaryota</taxon>
        <taxon>Viridiplantae</taxon>
        <taxon>Streptophyta</taxon>
        <taxon>Embryophyta</taxon>
        <taxon>Tracheophyta</taxon>
        <taxon>Spermatophyta</taxon>
        <taxon>Magnoliopsida</taxon>
        <taxon>eudicotyledons</taxon>
        <taxon>Gunneridae</taxon>
        <taxon>Pentapetalae</taxon>
        <taxon>asterids</taxon>
        <taxon>lamiids</taxon>
        <taxon>Lamiales</taxon>
        <taxon>Oleaceae</taxon>
        <taxon>Forsythieae</taxon>
        <taxon>Forsythia</taxon>
    </lineage>
</organism>
<keyword evidence="1" id="KW-0472">Membrane</keyword>
<protein>
    <submittedName>
        <fullName evidence="2">Uncharacterized protein</fullName>
    </submittedName>
</protein>
<evidence type="ECO:0000256" key="1">
    <source>
        <dbReference type="SAM" id="Phobius"/>
    </source>
</evidence>
<feature type="transmembrane region" description="Helical" evidence="1">
    <location>
        <begin position="29"/>
        <end position="54"/>
    </location>
</feature>
<keyword evidence="1" id="KW-0812">Transmembrane</keyword>
<keyword evidence="1" id="KW-1133">Transmembrane helix</keyword>
<evidence type="ECO:0000313" key="3">
    <source>
        <dbReference type="Proteomes" id="UP001604277"/>
    </source>
</evidence>
<gene>
    <name evidence="2" type="ORF">Fot_30077</name>
</gene>
<reference evidence="3" key="1">
    <citation type="submission" date="2024-07" db="EMBL/GenBank/DDBJ databases">
        <title>Two chromosome-level genome assemblies of Korean endemic species Abeliophyllum distichum and Forsythia ovata (Oleaceae).</title>
        <authorList>
            <person name="Jang H."/>
        </authorList>
    </citation>
    <scope>NUCLEOTIDE SEQUENCE [LARGE SCALE GENOMIC DNA]</scope>
</reference>